<dbReference type="RefSeq" id="WP_148955446.1">
    <property type="nucleotide sequence ID" value="NZ_QSND01000001.1"/>
</dbReference>
<evidence type="ECO:0000313" key="2">
    <source>
        <dbReference type="Proteomes" id="UP000324326"/>
    </source>
</evidence>
<dbReference type="Proteomes" id="UP000324326">
    <property type="component" value="Unassembled WGS sequence"/>
</dbReference>
<reference evidence="1 2" key="1">
    <citation type="submission" date="2018-08" db="EMBL/GenBank/DDBJ databases">
        <title>Bacillus phenotypic plasticity.</title>
        <authorList>
            <person name="Hurtado E."/>
        </authorList>
    </citation>
    <scope>NUCLEOTIDE SEQUENCE [LARGE SCALE GENOMIC DNA]</scope>
    <source>
        <strain evidence="1 2">427</strain>
    </source>
</reference>
<dbReference type="AlphaFoldDB" id="A0A5M8S0R8"/>
<organism evidence="1 2">
    <name type="scientific">Bacillus swezeyi</name>
    <dbReference type="NCBI Taxonomy" id="1925020"/>
    <lineage>
        <taxon>Bacteria</taxon>
        <taxon>Bacillati</taxon>
        <taxon>Bacillota</taxon>
        <taxon>Bacilli</taxon>
        <taxon>Bacillales</taxon>
        <taxon>Bacillaceae</taxon>
        <taxon>Bacillus</taxon>
    </lineage>
</organism>
<sequence length="86" mass="10007">MASKLYIIRIDVAYNGDFIVIPHTNRKVALKDFYERIKKWEDGLKEPAKKILETDTQIEIDVRDPKSEEGASFYFNEVTSAEELIL</sequence>
<name>A0A5M8S0R8_9BACI</name>
<comment type="caution">
    <text evidence="1">The sequence shown here is derived from an EMBL/GenBank/DDBJ whole genome shotgun (WGS) entry which is preliminary data.</text>
</comment>
<evidence type="ECO:0000313" key="1">
    <source>
        <dbReference type="EMBL" id="KAA6452674.1"/>
    </source>
</evidence>
<protein>
    <submittedName>
        <fullName evidence="1">Uncharacterized protein</fullName>
    </submittedName>
</protein>
<dbReference type="EMBL" id="QSND01000001">
    <property type="protein sequence ID" value="KAA6452674.1"/>
    <property type="molecule type" value="Genomic_DNA"/>
</dbReference>
<gene>
    <name evidence="1" type="ORF">DX927_00130</name>
</gene>
<proteinExistence type="predicted"/>
<accession>A0A5M8S0R8</accession>